<dbReference type="SUPFAM" id="SSF53448">
    <property type="entry name" value="Nucleotide-diphospho-sugar transferases"/>
    <property type="match status" value="1"/>
</dbReference>
<evidence type="ECO:0000313" key="2">
    <source>
        <dbReference type="EMBL" id="TCL60287.1"/>
    </source>
</evidence>
<reference evidence="2 3" key="1">
    <citation type="submission" date="2019-03" db="EMBL/GenBank/DDBJ databases">
        <title>Genomic Encyclopedia of Type Strains, Phase IV (KMG-IV): sequencing the most valuable type-strain genomes for metagenomic binning, comparative biology and taxonomic classification.</title>
        <authorList>
            <person name="Goeker M."/>
        </authorList>
    </citation>
    <scope>NUCLEOTIDE SEQUENCE [LARGE SCALE GENOMIC DNA]</scope>
    <source>
        <strain evidence="2 3">LX-B</strain>
    </source>
</reference>
<keyword evidence="3" id="KW-1185">Reference proteome</keyword>
<dbReference type="PANTHER" id="PTHR43630:SF2">
    <property type="entry name" value="GLYCOSYLTRANSFERASE"/>
    <property type="match status" value="1"/>
</dbReference>
<name>A0A4V2QCH7_HYDET</name>
<organism evidence="2 3">
    <name type="scientific">Hydrogenispora ethanolica</name>
    <dbReference type="NCBI Taxonomy" id="1082276"/>
    <lineage>
        <taxon>Bacteria</taxon>
        <taxon>Bacillati</taxon>
        <taxon>Bacillota</taxon>
        <taxon>Hydrogenispora</taxon>
    </lineage>
</organism>
<dbReference type="Pfam" id="PF00535">
    <property type="entry name" value="Glycos_transf_2"/>
    <property type="match status" value="1"/>
</dbReference>
<dbReference type="InterPro" id="IPR029044">
    <property type="entry name" value="Nucleotide-diphossugar_trans"/>
</dbReference>
<keyword evidence="2" id="KW-0808">Transferase</keyword>
<dbReference type="GO" id="GO:0016740">
    <property type="term" value="F:transferase activity"/>
    <property type="evidence" value="ECO:0007669"/>
    <property type="project" value="UniProtKB-KW"/>
</dbReference>
<dbReference type="EMBL" id="SLUN01000036">
    <property type="protein sequence ID" value="TCL60287.1"/>
    <property type="molecule type" value="Genomic_DNA"/>
</dbReference>
<comment type="caution">
    <text evidence="2">The sequence shown here is derived from an EMBL/GenBank/DDBJ whole genome shotgun (WGS) entry which is preliminary data.</text>
</comment>
<dbReference type="OrthoDB" id="9771846at2"/>
<dbReference type="InterPro" id="IPR001173">
    <property type="entry name" value="Glyco_trans_2-like"/>
</dbReference>
<proteinExistence type="predicted"/>
<dbReference type="PANTHER" id="PTHR43630">
    <property type="entry name" value="POLY-BETA-1,6-N-ACETYL-D-GLUCOSAMINE SYNTHASE"/>
    <property type="match status" value="1"/>
</dbReference>
<dbReference type="RefSeq" id="WP_132016406.1">
    <property type="nucleotide sequence ID" value="NZ_SLUN01000036.1"/>
</dbReference>
<accession>A0A4V2QCH7</accession>
<dbReference type="Proteomes" id="UP000295008">
    <property type="component" value="Unassembled WGS sequence"/>
</dbReference>
<dbReference type="Gene3D" id="3.90.550.10">
    <property type="entry name" value="Spore Coat Polysaccharide Biosynthesis Protein SpsA, Chain A"/>
    <property type="match status" value="1"/>
</dbReference>
<dbReference type="AlphaFoldDB" id="A0A4V2QCH7"/>
<evidence type="ECO:0000313" key="3">
    <source>
        <dbReference type="Proteomes" id="UP000295008"/>
    </source>
</evidence>
<gene>
    <name evidence="2" type="ORF">EDC14_103640</name>
</gene>
<protein>
    <submittedName>
        <fullName evidence="2">Glycosyltransferase involved in cell wall biosynthesis</fullName>
    </submittedName>
</protein>
<evidence type="ECO:0000259" key="1">
    <source>
        <dbReference type="Pfam" id="PF00535"/>
    </source>
</evidence>
<sequence length="238" mass="28002">MSKPVIACSMRIKNVAMWIGDSLSETSKLADHIVILDDGSTDNTPSICRKFPKVRYYRQFCSISDQVRDKNKLLKYTLALNPDWVLALDGDEVLEKKAASKILDEIAEIDPQNPQHTIFRLRLLYFWNDLNHYRNENSKWGQFWKDALWTTWGQNLNTLQFLPSGFAENHHCGRIPKGIVGNRKDIDVWVKHYGYVYFWQRKQKAEFYLRTEKKPSYLNLINGNAEKGMILEEWKERV</sequence>
<feature type="domain" description="Glycosyltransferase 2-like" evidence="1">
    <location>
        <begin position="22"/>
        <end position="112"/>
    </location>
</feature>